<feature type="domain" description="Activator of Hsp90 ATPase homologue 1/2-like C-terminal" evidence="2">
    <location>
        <begin position="13"/>
        <end position="138"/>
    </location>
</feature>
<dbReference type="AlphaFoldDB" id="A0A6V8MKQ6"/>
<evidence type="ECO:0000313" key="3">
    <source>
        <dbReference type="EMBL" id="GFO60514.1"/>
    </source>
</evidence>
<evidence type="ECO:0000313" key="4">
    <source>
        <dbReference type="Proteomes" id="UP000556026"/>
    </source>
</evidence>
<dbReference type="EMBL" id="BLXX01000009">
    <property type="protein sequence ID" value="GFO60514.1"/>
    <property type="molecule type" value="Genomic_DNA"/>
</dbReference>
<organism evidence="3 4">
    <name type="scientific">Geomonas silvestris</name>
    <dbReference type="NCBI Taxonomy" id="2740184"/>
    <lineage>
        <taxon>Bacteria</taxon>
        <taxon>Pseudomonadati</taxon>
        <taxon>Thermodesulfobacteriota</taxon>
        <taxon>Desulfuromonadia</taxon>
        <taxon>Geobacterales</taxon>
        <taxon>Geobacteraceae</taxon>
        <taxon>Geomonas</taxon>
    </lineage>
</organism>
<evidence type="ECO:0000259" key="2">
    <source>
        <dbReference type="Pfam" id="PF08327"/>
    </source>
</evidence>
<dbReference type="SUPFAM" id="SSF55961">
    <property type="entry name" value="Bet v1-like"/>
    <property type="match status" value="1"/>
</dbReference>
<comment type="caution">
    <text evidence="3">The sequence shown here is derived from an EMBL/GenBank/DDBJ whole genome shotgun (WGS) entry which is preliminary data.</text>
</comment>
<dbReference type="InterPro" id="IPR023393">
    <property type="entry name" value="START-like_dom_sf"/>
</dbReference>
<sequence>MSKSEFIYTIYIKTTPEKLWDALTNVEFMKQYWFGTHCESDWRAGSSWRLVFADGQTADAGEIVESVAPKRLAIRWRNEWNPELKEEGYSLCVFDIEPTDSAVKLTVTHSLDKEGSKLIEAVSGGWPQVLSNIKSLLETGQVVLAQHVDCREKA</sequence>
<name>A0A6V8MKQ6_9BACT</name>
<evidence type="ECO:0000256" key="1">
    <source>
        <dbReference type="ARBA" id="ARBA00006817"/>
    </source>
</evidence>
<gene>
    <name evidence="3" type="ORF">GMST_28390</name>
</gene>
<protein>
    <submittedName>
        <fullName evidence="3">ATPase</fullName>
    </submittedName>
</protein>
<dbReference type="RefSeq" id="WP_183355336.1">
    <property type="nucleotide sequence ID" value="NZ_BLXX01000009.1"/>
</dbReference>
<proteinExistence type="inferred from homology"/>
<dbReference type="CDD" id="cd08893">
    <property type="entry name" value="SRPBCC_CalC_Aha1-like_GntR-HTH"/>
    <property type="match status" value="1"/>
</dbReference>
<accession>A0A6V8MKQ6</accession>
<reference evidence="4" key="1">
    <citation type="submission" date="2020-06" db="EMBL/GenBank/DDBJ databases">
        <title>Draft genomic sequence of Geomonas sp. Red330.</title>
        <authorList>
            <person name="Itoh H."/>
            <person name="Zhenxing X."/>
            <person name="Ushijima N."/>
            <person name="Masuda Y."/>
            <person name="Shiratori Y."/>
            <person name="Senoo K."/>
        </authorList>
    </citation>
    <scope>NUCLEOTIDE SEQUENCE [LARGE SCALE GENOMIC DNA]</scope>
    <source>
        <strain evidence="4">Red330</strain>
    </source>
</reference>
<dbReference type="Gene3D" id="3.30.530.20">
    <property type="match status" value="1"/>
</dbReference>
<comment type="similarity">
    <text evidence="1">Belongs to the AHA1 family.</text>
</comment>
<dbReference type="InterPro" id="IPR013538">
    <property type="entry name" value="ASHA1/2-like_C"/>
</dbReference>
<keyword evidence="4" id="KW-1185">Reference proteome</keyword>
<dbReference type="Proteomes" id="UP000556026">
    <property type="component" value="Unassembled WGS sequence"/>
</dbReference>
<dbReference type="Pfam" id="PF08327">
    <property type="entry name" value="AHSA1"/>
    <property type="match status" value="1"/>
</dbReference>